<reference evidence="3 4" key="1">
    <citation type="submission" date="2018-10" db="EMBL/GenBank/DDBJ databases">
        <title>Sequencing the genomes of 1000 actinobacteria strains.</title>
        <authorList>
            <person name="Klenk H.-P."/>
        </authorList>
    </citation>
    <scope>NUCLEOTIDE SEQUENCE [LARGE SCALE GENOMIC DNA]</scope>
    <source>
        <strain evidence="3 4">DSM 45175</strain>
    </source>
</reference>
<dbReference type="Proteomes" id="UP000277671">
    <property type="component" value="Unassembled WGS sequence"/>
</dbReference>
<dbReference type="Gene3D" id="2.60.40.10">
    <property type="entry name" value="Immunoglobulins"/>
    <property type="match status" value="1"/>
</dbReference>
<accession>A0A495JM20</accession>
<feature type="signal peptide" evidence="1">
    <location>
        <begin position="1"/>
        <end position="34"/>
    </location>
</feature>
<keyword evidence="1" id="KW-0732">Signal</keyword>
<protein>
    <submittedName>
        <fullName evidence="3">Ig-like domain-containing protein</fullName>
    </submittedName>
</protein>
<keyword evidence="4" id="KW-1185">Reference proteome</keyword>
<name>A0A495JM20_9ACTN</name>
<dbReference type="AlphaFoldDB" id="A0A495JM20"/>
<sequence length="413" mass="39429">MKASTSRLGRVVALFGAAALSTVGLVGIAAPAQAAPLGTLTLNPASGSATAAPAFTSVTTSSACPAGYGQNVGLRVGPAGSATGGLLGVALGAGGYDTAPVTFSGGQISRSLAQGLAVTAVANGDYDVYVECFGVSSGKHPDRFQTTITVNNGNWQVKGVVQPATPTTTTLAVSPAGSVQQGTDVTLTATVAPTAAAGSVEFRRGAVAVGTAPVVNGTASITINTLAAGFNSLTAVFTPTVAADFQPSTSAPVSVQVTVPGGLGAEQEITADVAPGAFSLGVAGGAVALSGGLVGGTATGALNKATVTDLRGTNGGWNLTGQVENFTGPAGASIPANQLGWTPSATKVGQGSGSVAAGAPANPGAGLGDARTLCSAAQGGSAGVFECGAGLTLGIPDTAVPGSYTATLTLTLV</sequence>
<dbReference type="EMBL" id="RBKT01000001">
    <property type="protein sequence ID" value="RKR89705.1"/>
    <property type="molecule type" value="Genomic_DNA"/>
</dbReference>
<evidence type="ECO:0000256" key="1">
    <source>
        <dbReference type="SAM" id="SignalP"/>
    </source>
</evidence>
<evidence type="ECO:0000259" key="2">
    <source>
        <dbReference type="Pfam" id="PF16640"/>
    </source>
</evidence>
<dbReference type="InterPro" id="IPR032109">
    <property type="entry name" value="Big_3_5"/>
</dbReference>
<proteinExistence type="predicted"/>
<dbReference type="InterPro" id="IPR013783">
    <property type="entry name" value="Ig-like_fold"/>
</dbReference>
<organism evidence="3 4">
    <name type="scientific">Micromonospora pisi</name>
    <dbReference type="NCBI Taxonomy" id="589240"/>
    <lineage>
        <taxon>Bacteria</taxon>
        <taxon>Bacillati</taxon>
        <taxon>Actinomycetota</taxon>
        <taxon>Actinomycetes</taxon>
        <taxon>Micromonosporales</taxon>
        <taxon>Micromonosporaceae</taxon>
        <taxon>Micromonospora</taxon>
    </lineage>
</organism>
<feature type="chain" id="PRO_5019743793" evidence="1">
    <location>
        <begin position="35"/>
        <end position="413"/>
    </location>
</feature>
<dbReference type="Pfam" id="PF16640">
    <property type="entry name" value="Big_3_5"/>
    <property type="match status" value="1"/>
</dbReference>
<feature type="domain" description="Bacterial Ig-like" evidence="2">
    <location>
        <begin position="176"/>
        <end position="258"/>
    </location>
</feature>
<evidence type="ECO:0000313" key="3">
    <source>
        <dbReference type="EMBL" id="RKR89705.1"/>
    </source>
</evidence>
<dbReference type="OrthoDB" id="4451361at2"/>
<comment type="caution">
    <text evidence="3">The sequence shown here is derived from an EMBL/GenBank/DDBJ whole genome shotgun (WGS) entry which is preliminary data.</text>
</comment>
<dbReference type="GO" id="GO:0005975">
    <property type="term" value="P:carbohydrate metabolic process"/>
    <property type="evidence" value="ECO:0007669"/>
    <property type="project" value="UniProtKB-ARBA"/>
</dbReference>
<gene>
    <name evidence="3" type="ORF">BDK92_4061</name>
</gene>
<evidence type="ECO:0000313" key="4">
    <source>
        <dbReference type="Proteomes" id="UP000277671"/>
    </source>
</evidence>
<dbReference type="RefSeq" id="WP_121158119.1">
    <property type="nucleotide sequence ID" value="NZ_RBKT01000001.1"/>
</dbReference>